<evidence type="ECO:0000313" key="2">
    <source>
        <dbReference type="Proteomes" id="UP000005239"/>
    </source>
</evidence>
<protein>
    <submittedName>
        <fullName evidence="1">Uncharacterized protein</fullName>
    </submittedName>
</protein>
<evidence type="ECO:0000313" key="1">
    <source>
        <dbReference type="EnsemblMetazoa" id="PPA40645.1"/>
    </source>
</evidence>
<dbReference type="EnsemblMetazoa" id="PPA40645.1">
    <property type="protein sequence ID" value="PPA40645.1"/>
    <property type="gene ID" value="WBGene00279014"/>
</dbReference>
<reference evidence="2" key="1">
    <citation type="journal article" date="2008" name="Nat. Genet.">
        <title>The Pristionchus pacificus genome provides a unique perspective on nematode lifestyle and parasitism.</title>
        <authorList>
            <person name="Dieterich C."/>
            <person name="Clifton S.W."/>
            <person name="Schuster L.N."/>
            <person name="Chinwalla A."/>
            <person name="Delehaunty K."/>
            <person name="Dinkelacker I."/>
            <person name="Fulton L."/>
            <person name="Fulton R."/>
            <person name="Godfrey J."/>
            <person name="Minx P."/>
            <person name="Mitreva M."/>
            <person name="Roeseler W."/>
            <person name="Tian H."/>
            <person name="Witte H."/>
            <person name="Yang S.P."/>
            <person name="Wilson R.K."/>
            <person name="Sommer R.J."/>
        </authorList>
    </citation>
    <scope>NUCLEOTIDE SEQUENCE [LARGE SCALE GENOMIC DNA]</scope>
    <source>
        <strain evidence="2">PS312</strain>
    </source>
</reference>
<accession>A0A8R1Z1N9</accession>
<accession>A0A2A6C1Z6</accession>
<sequence length="400" mass="44594">MLILLFLTSLFLNEISSFVLFTHSVIYDTQDFFDNRNITLPSFCSTFGCNVYVASMPDYTASYAKNIKIFSEHIAWDNNDLYYISTGYLATGAKAPDVLMALPAGDYYFIENMNSDNPMQDQPAQLIVYIVSRAAPNIDSSAVYDSTRDIPNPLPATIIMLMDNSMTTLEISPSTSVNSVVLRTVGFDNADGKADGCNYVLDTKSSGKAFPGVEQQLINTQIITMKFDSVNNVSIKRGTLMTWNYYLDSTPFTGFITSAGYIGCCKDTNNDELYSIEVLRSSSFPPDTFYYLISNQYTMNVHFEWDLNVLPDHPVVVTSNGTDESYYGANHKQLTTDTLDTQNVKIEWERYNTGSFMARFNTVPLGKVTDPYERDTTTTKGSAAVIVSTALVSTLFAILH</sequence>
<reference evidence="1" key="2">
    <citation type="submission" date="2022-06" db="UniProtKB">
        <authorList>
            <consortium name="EnsemblMetazoa"/>
        </authorList>
    </citation>
    <scope>IDENTIFICATION</scope>
    <source>
        <strain evidence="1">PS312</strain>
    </source>
</reference>
<keyword evidence="2" id="KW-1185">Reference proteome</keyword>
<gene>
    <name evidence="1" type="primary">WBGene00279014</name>
</gene>
<name>A0A2A6C1Z6_PRIPA</name>
<dbReference type="AlphaFoldDB" id="A0A2A6C1Z6"/>
<proteinExistence type="predicted"/>
<dbReference type="Proteomes" id="UP000005239">
    <property type="component" value="Unassembled WGS sequence"/>
</dbReference>
<organism evidence="1 2">
    <name type="scientific">Pristionchus pacificus</name>
    <name type="common">Parasitic nematode worm</name>
    <dbReference type="NCBI Taxonomy" id="54126"/>
    <lineage>
        <taxon>Eukaryota</taxon>
        <taxon>Metazoa</taxon>
        <taxon>Ecdysozoa</taxon>
        <taxon>Nematoda</taxon>
        <taxon>Chromadorea</taxon>
        <taxon>Rhabditida</taxon>
        <taxon>Rhabditina</taxon>
        <taxon>Diplogasteromorpha</taxon>
        <taxon>Diplogasteroidea</taxon>
        <taxon>Neodiplogasteridae</taxon>
        <taxon>Pristionchus</taxon>
    </lineage>
</organism>